<evidence type="ECO:0000313" key="1">
    <source>
        <dbReference type="EMBL" id="KAG1315132.1"/>
    </source>
</evidence>
<dbReference type="EMBL" id="JAANQT010000062">
    <property type="protein sequence ID" value="KAG1315132.1"/>
    <property type="molecule type" value="Genomic_DNA"/>
</dbReference>
<gene>
    <name evidence="1" type="ORF">G6F64_000914</name>
</gene>
<name>A0A9P7BXA6_RHIOR</name>
<dbReference type="OrthoDB" id="2239322at2759"/>
<evidence type="ECO:0000313" key="2">
    <source>
        <dbReference type="Proteomes" id="UP000716291"/>
    </source>
</evidence>
<reference evidence="1" key="1">
    <citation type="journal article" date="2020" name="Microb. Genom.">
        <title>Genetic diversity of clinical and environmental Mucorales isolates obtained from an investigation of mucormycosis cases among solid organ transplant recipients.</title>
        <authorList>
            <person name="Nguyen M.H."/>
            <person name="Kaul D."/>
            <person name="Muto C."/>
            <person name="Cheng S.J."/>
            <person name="Richter R.A."/>
            <person name="Bruno V.M."/>
            <person name="Liu G."/>
            <person name="Beyhan S."/>
            <person name="Sundermann A.J."/>
            <person name="Mounaud S."/>
            <person name="Pasculle A.W."/>
            <person name="Nierman W.C."/>
            <person name="Driscoll E."/>
            <person name="Cumbie R."/>
            <person name="Clancy C.J."/>
            <person name="Dupont C.L."/>
        </authorList>
    </citation>
    <scope>NUCLEOTIDE SEQUENCE</scope>
    <source>
        <strain evidence="1">GL11</strain>
    </source>
</reference>
<keyword evidence="2" id="KW-1185">Reference proteome</keyword>
<sequence>MCKSRSEPDSQPLSVSRSSLCIDPFLWLPMTHIERSCCIRWRLEWLPGGKPKPYPRYPHQRLTKTHSIHCLNRH</sequence>
<protein>
    <submittedName>
        <fullName evidence="1">Uncharacterized protein</fullName>
    </submittedName>
</protein>
<accession>A0A9P7BXA6</accession>
<comment type="caution">
    <text evidence="1">The sequence shown here is derived from an EMBL/GenBank/DDBJ whole genome shotgun (WGS) entry which is preliminary data.</text>
</comment>
<organism evidence="1 2">
    <name type="scientific">Rhizopus oryzae</name>
    <name type="common">Mucormycosis agent</name>
    <name type="synonym">Rhizopus arrhizus var. delemar</name>
    <dbReference type="NCBI Taxonomy" id="64495"/>
    <lineage>
        <taxon>Eukaryota</taxon>
        <taxon>Fungi</taxon>
        <taxon>Fungi incertae sedis</taxon>
        <taxon>Mucoromycota</taxon>
        <taxon>Mucoromycotina</taxon>
        <taxon>Mucoromycetes</taxon>
        <taxon>Mucorales</taxon>
        <taxon>Mucorineae</taxon>
        <taxon>Rhizopodaceae</taxon>
        <taxon>Rhizopus</taxon>
    </lineage>
</organism>
<dbReference type="AlphaFoldDB" id="A0A9P7BXA6"/>
<proteinExistence type="predicted"/>
<dbReference type="Proteomes" id="UP000716291">
    <property type="component" value="Unassembled WGS sequence"/>
</dbReference>